<evidence type="ECO:0000313" key="1">
    <source>
        <dbReference type="EMBL" id="ADJ19386.1"/>
    </source>
</evidence>
<dbReference type="KEGG" id="vg:10323026"/>
<dbReference type="GeneID" id="10323026"/>
<gene>
    <name evidence="1" type="ORF">Acj133p039</name>
</gene>
<evidence type="ECO:0000313" key="2">
    <source>
        <dbReference type="Proteomes" id="UP000000330"/>
    </source>
</evidence>
<sequence>MTGLNKIKVRSLPPGGAYLDLGTDFEYCNISNMCIKQAGHSEYQVPENIEPVVYEAIAAAHELAEHLYHSDWTYNCYLTLKHEYVNPGSTGTRPGWHIDGFMSDQLNFIWFDCLPTQVAVGEFELTLDHNISLHEMELAAKDKSVYPLLSKTMYELSQEVVHAPVANETDKPILRTFLKLTFTKDEFNCSRNAWNYKLSHVRGSKQSGASRNHGVL</sequence>
<dbReference type="Proteomes" id="UP000000330">
    <property type="component" value="Segment"/>
</dbReference>
<proteinExistence type="predicted"/>
<dbReference type="EMBL" id="HM114315">
    <property type="protein sequence ID" value="ADJ19386.1"/>
    <property type="molecule type" value="Genomic_DNA"/>
</dbReference>
<accession>D9I605</accession>
<name>D9I605_9CAUD</name>
<organism evidence="1 2">
    <name type="scientific">Acinetobacter phage 133</name>
    <dbReference type="NCBI Taxonomy" id="2919552"/>
    <lineage>
        <taxon>Viruses</taxon>
        <taxon>Duplodnaviria</taxon>
        <taxon>Heunggongvirae</taxon>
        <taxon>Uroviricota</taxon>
        <taxon>Caudoviricetes</taxon>
        <taxon>Pantevenvirales</taxon>
        <taxon>Straboviridae</taxon>
        <taxon>Tevenvirinae</taxon>
        <taxon>Centumtrigintavirus</taxon>
        <taxon>Centumtrigintavirus cv133</taxon>
        <taxon>Acinetobacter virus 133</taxon>
    </lineage>
</organism>
<dbReference type="RefSeq" id="YP_004300620.1">
    <property type="nucleotide sequence ID" value="NC_015250.1"/>
</dbReference>
<reference evidence="1 2" key="1">
    <citation type="journal article" date="2010" name="Virol. J.">
        <title>Genomes of the T4-related bacteriophages as windows on microbial genome evolution.</title>
        <authorList>
            <person name="Petrov V.M."/>
            <person name="Ratnayaka S."/>
            <person name="Nolan J.M."/>
            <person name="Miller E.S."/>
            <person name="Karam J.D."/>
        </authorList>
    </citation>
    <scope>NUCLEOTIDE SEQUENCE [LARGE SCALE GENOMIC DNA]</scope>
    <source>
        <strain evidence="1">Acj133</strain>
    </source>
</reference>
<keyword evidence="2" id="KW-1185">Reference proteome</keyword>
<protein>
    <submittedName>
        <fullName evidence="1">Uncharacterized protein</fullName>
    </submittedName>
</protein>